<evidence type="ECO:0000256" key="8">
    <source>
        <dbReference type="ARBA" id="ARBA00022692"/>
    </source>
</evidence>
<evidence type="ECO:0000256" key="14">
    <source>
        <dbReference type="SAM" id="Phobius"/>
    </source>
</evidence>
<evidence type="ECO:0000256" key="10">
    <source>
        <dbReference type="ARBA" id="ARBA00022989"/>
    </source>
</evidence>
<evidence type="ECO:0000256" key="12">
    <source>
        <dbReference type="ARBA" id="ARBA00023136"/>
    </source>
</evidence>
<accession>A0A1U9MAB6</accession>
<comment type="subcellular location">
    <subcellularLocation>
        <location evidence="2">Cell membrane</location>
        <topology evidence="2">Single-pass membrane protein</topology>
    </subcellularLocation>
</comment>
<evidence type="ECO:0000256" key="3">
    <source>
        <dbReference type="ARBA" id="ARBA00006742"/>
    </source>
</evidence>
<dbReference type="SMART" id="SM01323">
    <property type="entry name" value="YajC"/>
    <property type="match status" value="1"/>
</dbReference>
<feature type="region of interest" description="Disordered" evidence="13">
    <location>
        <begin position="106"/>
        <end position="178"/>
    </location>
</feature>
<keyword evidence="16" id="KW-1185">Reference proteome</keyword>
<evidence type="ECO:0000313" key="16">
    <source>
        <dbReference type="Proteomes" id="UP000189660"/>
    </source>
</evidence>
<sequence>MFITNAYAQAAGGSTGEVSTLMTFAPFILIFVIMYFLIIRPQRNQMKKRQEMLNAIRRGDTVITEGGLIGRVTKVVGDANGEVEIEIAENTRVRVMRAKILTVEVKGEPVSEQKSKPALKAAKGKNKKKQSDNRQESNTDQTEQAASAEDNNSGNDTAKIEKDENKSDSAASQEKTGA</sequence>
<evidence type="ECO:0000256" key="5">
    <source>
        <dbReference type="ARBA" id="ARBA00014962"/>
    </source>
</evidence>
<evidence type="ECO:0000256" key="11">
    <source>
        <dbReference type="ARBA" id="ARBA00023010"/>
    </source>
</evidence>
<feature type="compositionally biased region" description="Basic and acidic residues" evidence="13">
    <location>
        <begin position="106"/>
        <end position="115"/>
    </location>
</feature>
<evidence type="ECO:0000256" key="2">
    <source>
        <dbReference type="ARBA" id="ARBA00004162"/>
    </source>
</evidence>
<dbReference type="InterPro" id="IPR003849">
    <property type="entry name" value="Preprotein_translocase_YajC"/>
</dbReference>
<dbReference type="AlphaFoldDB" id="A0A1U9MAB6"/>
<keyword evidence="8 14" id="KW-0812">Transmembrane</keyword>
<dbReference type="KEGG" id="bapa:BBC0178_009010"/>
<dbReference type="PANTHER" id="PTHR33909">
    <property type="entry name" value="SEC TRANSLOCON ACCESSORY COMPLEX SUBUNIT YAJC"/>
    <property type="match status" value="1"/>
</dbReference>
<dbReference type="Proteomes" id="UP000189660">
    <property type="component" value="Chromosome"/>
</dbReference>
<dbReference type="OrthoDB" id="9811406at2"/>
<keyword evidence="6" id="KW-0813">Transport</keyword>
<feature type="compositionally biased region" description="Basic and acidic residues" evidence="13">
    <location>
        <begin position="158"/>
        <end position="167"/>
    </location>
</feature>
<name>A0A1U9MAB6_9HYPH</name>
<evidence type="ECO:0000256" key="7">
    <source>
        <dbReference type="ARBA" id="ARBA00022475"/>
    </source>
</evidence>
<keyword evidence="7" id="KW-1003">Cell membrane</keyword>
<organism evidence="15 16">
    <name type="scientific">Bartonella apihabitans</name>
    <dbReference type="NCBI Taxonomy" id="2750929"/>
    <lineage>
        <taxon>Bacteria</taxon>
        <taxon>Pseudomonadati</taxon>
        <taxon>Pseudomonadota</taxon>
        <taxon>Alphaproteobacteria</taxon>
        <taxon>Hyphomicrobiales</taxon>
        <taxon>Bartonellaceae</taxon>
        <taxon>Bartonella</taxon>
    </lineage>
</organism>
<comment type="subunit">
    <text evidence="4">Part of the SecDF-YidC-YajC translocase complex. The SecDF-YidC-YajC translocase forms a supercomplex with SecYEG, called the holo-translocon (HTL).</text>
</comment>
<reference evidence="15 16" key="1">
    <citation type="submission" date="2016-11" db="EMBL/GenBank/DDBJ databases">
        <title>Comparative genomics of Bartonella apis.</title>
        <authorList>
            <person name="Engel P."/>
        </authorList>
    </citation>
    <scope>NUCLEOTIDE SEQUENCE [LARGE SCALE GENOMIC DNA]</scope>
    <source>
        <strain evidence="15 16">BBC0178</strain>
    </source>
</reference>
<dbReference type="GO" id="GO:0015031">
    <property type="term" value="P:protein transport"/>
    <property type="evidence" value="ECO:0007669"/>
    <property type="project" value="UniProtKB-KW"/>
</dbReference>
<keyword evidence="11" id="KW-0811">Translocation</keyword>
<keyword evidence="10 14" id="KW-1133">Transmembrane helix</keyword>
<comment type="similarity">
    <text evidence="3">Belongs to the YajC family.</text>
</comment>
<evidence type="ECO:0000256" key="1">
    <source>
        <dbReference type="ARBA" id="ARBA00002061"/>
    </source>
</evidence>
<evidence type="ECO:0000256" key="4">
    <source>
        <dbReference type="ARBA" id="ARBA00011718"/>
    </source>
</evidence>
<dbReference type="Pfam" id="PF02699">
    <property type="entry name" value="YajC"/>
    <property type="match status" value="1"/>
</dbReference>
<feature type="compositionally biased region" description="Polar residues" evidence="13">
    <location>
        <begin position="138"/>
        <end position="156"/>
    </location>
</feature>
<feature type="compositionally biased region" description="Polar residues" evidence="13">
    <location>
        <begin position="168"/>
        <end position="178"/>
    </location>
</feature>
<evidence type="ECO:0000313" key="15">
    <source>
        <dbReference type="EMBL" id="AQT42391.1"/>
    </source>
</evidence>
<gene>
    <name evidence="15" type="ORF">BBC0178_009010</name>
</gene>
<evidence type="ECO:0000256" key="9">
    <source>
        <dbReference type="ARBA" id="ARBA00022927"/>
    </source>
</evidence>
<dbReference type="PANTHER" id="PTHR33909:SF1">
    <property type="entry name" value="SEC TRANSLOCON ACCESSORY COMPLEX SUBUNIT YAJC"/>
    <property type="match status" value="1"/>
</dbReference>
<dbReference type="NCBIfam" id="TIGR00739">
    <property type="entry name" value="yajC"/>
    <property type="match status" value="1"/>
</dbReference>
<evidence type="ECO:0000256" key="6">
    <source>
        <dbReference type="ARBA" id="ARBA00022448"/>
    </source>
</evidence>
<dbReference type="EMBL" id="CP015820">
    <property type="protein sequence ID" value="AQT42391.1"/>
    <property type="molecule type" value="Genomic_DNA"/>
</dbReference>
<comment type="function">
    <text evidence="1">The SecYEG-SecDF-YajC-YidC holo-translocon (HTL) protein secretase/insertase is a supercomplex required for protein secretion, insertion of proteins into membranes, and assembly of membrane protein complexes. While the SecYEG complex is essential for assembly of a number of proteins and complexes, the SecDF-YajC-YidC subcomplex facilitates these functions.</text>
</comment>
<keyword evidence="12 14" id="KW-0472">Membrane</keyword>
<evidence type="ECO:0000256" key="13">
    <source>
        <dbReference type="SAM" id="MobiDB-lite"/>
    </source>
</evidence>
<protein>
    <recommendedName>
        <fullName evidence="5">Sec translocon accessory complex subunit YajC</fullName>
    </recommendedName>
</protein>
<dbReference type="PRINTS" id="PR01853">
    <property type="entry name" value="YAJCTRNLCASE"/>
</dbReference>
<dbReference type="RefSeq" id="WP_078039365.1">
    <property type="nucleotide sequence ID" value="NZ_CP015820.1"/>
</dbReference>
<proteinExistence type="inferred from homology"/>
<dbReference type="GO" id="GO:0005886">
    <property type="term" value="C:plasma membrane"/>
    <property type="evidence" value="ECO:0007669"/>
    <property type="project" value="UniProtKB-SubCell"/>
</dbReference>
<keyword evidence="9" id="KW-0653">Protein transport</keyword>
<feature type="transmembrane region" description="Helical" evidence="14">
    <location>
        <begin position="20"/>
        <end position="39"/>
    </location>
</feature>